<dbReference type="PROSITE" id="PS51257">
    <property type="entry name" value="PROKAR_LIPOPROTEIN"/>
    <property type="match status" value="1"/>
</dbReference>
<organism evidence="1 2">
    <name type="scientific">Olivibacter domesticus</name>
    <name type="common">Pseudosphingobacterium domesticum</name>
    <dbReference type="NCBI Taxonomy" id="407022"/>
    <lineage>
        <taxon>Bacteria</taxon>
        <taxon>Pseudomonadati</taxon>
        <taxon>Bacteroidota</taxon>
        <taxon>Sphingobacteriia</taxon>
        <taxon>Sphingobacteriales</taxon>
        <taxon>Sphingobacteriaceae</taxon>
        <taxon>Olivibacter</taxon>
    </lineage>
</organism>
<dbReference type="Proteomes" id="UP000199421">
    <property type="component" value="Unassembled WGS sequence"/>
</dbReference>
<evidence type="ECO:0000313" key="2">
    <source>
        <dbReference type="Proteomes" id="UP000199421"/>
    </source>
</evidence>
<dbReference type="AlphaFoldDB" id="A0A1H7TKB5"/>
<keyword evidence="2" id="KW-1185">Reference proteome</keyword>
<keyword evidence="1" id="KW-0449">Lipoprotein</keyword>
<dbReference type="STRING" id="407022.SAMN05661044_03552"/>
<protein>
    <submittedName>
        <fullName evidence="1">Gliding motility-associated lipoprotein GldH</fullName>
    </submittedName>
</protein>
<sequence length="171" mass="19971">MPIMETKVKLLRTGNSLVFLIVFFLIAGVVISCSDDVLKDEFKPIPNQSWNYNFVPSFEVKVVDKQTSYRLKVNVRVTADYRYSNLFVLMHQVHPNKKQQTKRIELRIADKDGRWLGKSAGSLYSYQITYDKDYYFPDTGTYRYEIEQNMRDSPLRGVSDVGICIEPNKKH</sequence>
<dbReference type="Pfam" id="PF14109">
    <property type="entry name" value="GldH_lipo"/>
    <property type="match status" value="1"/>
</dbReference>
<dbReference type="NCBIfam" id="TIGR03511">
    <property type="entry name" value="GldH_lipo"/>
    <property type="match status" value="1"/>
</dbReference>
<gene>
    <name evidence="1" type="ORF">SAMN05661044_03552</name>
</gene>
<accession>A0A1H7TKB5</accession>
<dbReference type="EMBL" id="FOAF01000004">
    <property type="protein sequence ID" value="SEL84776.1"/>
    <property type="molecule type" value="Genomic_DNA"/>
</dbReference>
<name>A0A1H7TKB5_OLID1</name>
<reference evidence="2" key="1">
    <citation type="submission" date="2016-10" db="EMBL/GenBank/DDBJ databases">
        <authorList>
            <person name="Varghese N."/>
            <person name="Submissions S."/>
        </authorList>
    </citation>
    <scope>NUCLEOTIDE SEQUENCE [LARGE SCALE GENOMIC DNA]</scope>
    <source>
        <strain evidence="2">DSM 18733</strain>
    </source>
</reference>
<dbReference type="InterPro" id="IPR020018">
    <property type="entry name" value="Motility-assoc_lipoprot_GldH"/>
</dbReference>
<proteinExistence type="predicted"/>
<evidence type="ECO:0000313" key="1">
    <source>
        <dbReference type="EMBL" id="SEL84776.1"/>
    </source>
</evidence>